<evidence type="ECO:0000313" key="2">
    <source>
        <dbReference type="Proteomes" id="UP001163846"/>
    </source>
</evidence>
<gene>
    <name evidence="1" type="ORF">F5878DRAFT_724712</name>
</gene>
<evidence type="ECO:0000313" key="1">
    <source>
        <dbReference type="EMBL" id="KAJ3839195.1"/>
    </source>
</evidence>
<reference evidence="1" key="1">
    <citation type="submission" date="2022-08" db="EMBL/GenBank/DDBJ databases">
        <authorList>
            <consortium name="DOE Joint Genome Institute"/>
            <person name="Min B."/>
            <person name="Riley R."/>
            <person name="Sierra-Patev S."/>
            <person name="Naranjo-Ortiz M."/>
            <person name="Looney B."/>
            <person name="Konkel Z."/>
            <person name="Slot J.C."/>
            <person name="Sakamoto Y."/>
            <person name="Steenwyk J.L."/>
            <person name="Rokas A."/>
            <person name="Carro J."/>
            <person name="Camarero S."/>
            <person name="Ferreira P."/>
            <person name="Molpeceres G."/>
            <person name="Ruiz-Duenas F.J."/>
            <person name="Serrano A."/>
            <person name="Henrissat B."/>
            <person name="Drula E."/>
            <person name="Hughes K.W."/>
            <person name="Mata J.L."/>
            <person name="Ishikawa N.K."/>
            <person name="Vargas-Isla R."/>
            <person name="Ushijima S."/>
            <person name="Smith C.A."/>
            <person name="Ahrendt S."/>
            <person name="Andreopoulos W."/>
            <person name="He G."/>
            <person name="Labutti K."/>
            <person name="Lipzen A."/>
            <person name="Ng V."/>
            <person name="Sandor L."/>
            <person name="Barry K."/>
            <person name="Martinez A.T."/>
            <person name="Xiao Y."/>
            <person name="Gibbons J.G."/>
            <person name="Terashima K."/>
            <person name="Hibbett D.S."/>
            <person name="Grigoriev I.V."/>
        </authorList>
    </citation>
    <scope>NUCLEOTIDE SEQUENCE</scope>
    <source>
        <strain evidence="1">TFB9207</strain>
    </source>
</reference>
<comment type="caution">
    <text evidence="1">The sequence shown here is derived from an EMBL/GenBank/DDBJ whole genome shotgun (WGS) entry which is preliminary data.</text>
</comment>
<dbReference type="EMBL" id="MU806142">
    <property type="protein sequence ID" value="KAJ3839195.1"/>
    <property type="molecule type" value="Genomic_DNA"/>
</dbReference>
<keyword evidence="2" id="KW-1185">Reference proteome</keyword>
<organism evidence="1 2">
    <name type="scientific">Lentinula raphanica</name>
    <dbReference type="NCBI Taxonomy" id="153919"/>
    <lineage>
        <taxon>Eukaryota</taxon>
        <taxon>Fungi</taxon>
        <taxon>Dikarya</taxon>
        <taxon>Basidiomycota</taxon>
        <taxon>Agaricomycotina</taxon>
        <taxon>Agaricomycetes</taxon>
        <taxon>Agaricomycetidae</taxon>
        <taxon>Agaricales</taxon>
        <taxon>Marasmiineae</taxon>
        <taxon>Omphalotaceae</taxon>
        <taxon>Lentinula</taxon>
    </lineage>
</organism>
<sequence>MSSLRLPPRFTRIPDEGVRLVDSDQISTTTYSTTETESSATTVWGPGTLSGRAIKSLGEASLRGVEKLIVRWRLAKINAILPGLTSPTSSSSKNYTTGEQLEKIYDDLLELSRLDFYDTKVRQKALRMIMMQIGSRETHQLLLCVAKWPQEEIIVFLSEMFPCIPLLWYTDQNTTAPAVDADTKARLELIAEYRSSLLPSETHEVLPFIEFISRLAQEHENSCRAVIESGILDALSSVCEHCALAPGVVTKVEHAIGVLMTCQRDWDIECAPQRLDLVWPRSDVPSIPLGHSSSKMTHRAPNDRKILWQISASTAIIERLSEIAVIMGMPEVLSGCDSADMFDLVFDLLVFCDDIRYTGLSMLCLVQIIAIGRQDLQRTLEIVLTLLPYHKKLDFFYRIIHPLWQVEFIQVGLVTMSEGHYLSIYSRLEIEPMPTAITFCKTVTARDLHLDPINVFIDFSMNVADRSHENAQAIVDAEIISLIDANRARTPNIGYVLQRIQNAVEQCQSPMVRRPRSETV</sequence>
<dbReference type="Proteomes" id="UP001163846">
    <property type="component" value="Unassembled WGS sequence"/>
</dbReference>
<dbReference type="AlphaFoldDB" id="A0AA38PAB0"/>
<protein>
    <submittedName>
        <fullName evidence="1">Uncharacterized protein</fullName>
    </submittedName>
</protein>
<proteinExistence type="predicted"/>
<accession>A0AA38PAB0</accession>
<name>A0AA38PAB0_9AGAR</name>